<dbReference type="InterPro" id="IPR050109">
    <property type="entry name" value="HTH-type_TetR-like_transc_reg"/>
</dbReference>
<dbReference type="InterPro" id="IPR049445">
    <property type="entry name" value="TetR_SbtR-like_C"/>
</dbReference>
<dbReference type="RefSeq" id="WP_270946603.1">
    <property type="nucleotide sequence ID" value="NZ_JAQGLA010000001.1"/>
</dbReference>
<protein>
    <submittedName>
        <fullName evidence="7">Helix-turn-helix domain containing protein</fullName>
    </submittedName>
</protein>
<dbReference type="SUPFAM" id="SSF48498">
    <property type="entry name" value="Tetracyclin repressor-like, C-terminal domain"/>
    <property type="match status" value="1"/>
</dbReference>
<dbReference type="Pfam" id="PF21597">
    <property type="entry name" value="TetR_C_43"/>
    <property type="match status" value="1"/>
</dbReference>
<evidence type="ECO:0000313" key="8">
    <source>
        <dbReference type="Proteomes" id="UP001210380"/>
    </source>
</evidence>
<dbReference type="InterPro" id="IPR009057">
    <property type="entry name" value="Homeodomain-like_sf"/>
</dbReference>
<organism evidence="7 8">
    <name type="scientific">Saccharopolyspora oryzae</name>
    <dbReference type="NCBI Taxonomy" id="2997343"/>
    <lineage>
        <taxon>Bacteria</taxon>
        <taxon>Bacillati</taxon>
        <taxon>Actinomycetota</taxon>
        <taxon>Actinomycetes</taxon>
        <taxon>Pseudonocardiales</taxon>
        <taxon>Pseudonocardiaceae</taxon>
        <taxon>Saccharopolyspora</taxon>
    </lineage>
</organism>
<sequence length="203" mass="22325">MASQERALRADAARNYERIVGAAIVAFEEVGPEVTLEEIAGRAAVSVATVYRRFRTREQVVRAVLDHVLTTEIEPMAAAHTDDPWRDLAGLLETAIEALAGHRVLLAVARESPKFDLESMHRCVHSMQLLLRRAIEAGVVRPELEVRDLAAVIVMTLATVHPGDPHGADRKRYLALLLDGLRASRDTLPPPSSHDLPGSPRQQ</sequence>
<name>A0ABT4UQM7_9PSEU</name>
<gene>
    <name evidence="7" type="ORF">OU415_01230</name>
</gene>
<dbReference type="PROSITE" id="PS50977">
    <property type="entry name" value="HTH_TETR_2"/>
    <property type="match status" value="1"/>
</dbReference>
<dbReference type="PANTHER" id="PTHR30055">
    <property type="entry name" value="HTH-TYPE TRANSCRIPTIONAL REGULATOR RUTR"/>
    <property type="match status" value="1"/>
</dbReference>
<keyword evidence="8" id="KW-1185">Reference proteome</keyword>
<evidence type="ECO:0000256" key="2">
    <source>
        <dbReference type="ARBA" id="ARBA00023125"/>
    </source>
</evidence>
<keyword evidence="1" id="KW-0805">Transcription regulation</keyword>
<comment type="caution">
    <text evidence="7">The sequence shown here is derived from an EMBL/GenBank/DDBJ whole genome shotgun (WGS) entry which is preliminary data.</text>
</comment>
<dbReference type="InterPro" id="IPR001647">
    <property type="entry name" value="HTH_TetR"/>
</dbReference>
<feature type="domain" description="HTH tetR-type" evidence="6">
    <location>
        <begin position="13"/>
        <end position="72"/>
    </location>
</feature>
<evidence type="ECO:0000256" key="1">
    <source>
        <dbReference type="ARBA" id="ARBA00023015"/>
    </source>
</evidence>
<feature type="DNA-binding region" description="H-T-H motif" evidence="4">
    <location>
        <begin position="35"/>
        <end position="54"/>
    </location>
</feature>
<evidence type="ECO:0000256" key="3">
    <source>
        <dbReference type="ARBA" id="ARBA00023163"/>
    </source>
</evidence>
<evidence type="ECO:0000259" key="6">
    <source>
        <dbReference type="PROSITE" id="PS50977"/>
    </source>
</evidence>
<evidence type="ECO:0000256" key="5">
    <source>
        <dbReference type="SAM" id="MobiDB-lite"/>
    </source>
</evidence>
<reference evidence="7 8" key="1">
    <citation type="submission" date="2022-11" db="EMBL/GenBank/DDBJ databases">
        <title>Draft genome sequence of Saccharopolyspora sp. WRP15-2 isolated from rhizosphere soils of wild rice in Thailand.</title>
        <authorList>
            <person name="Duangmal K."/>
            <person name="Kammanee S."/>
            <person name="Muangham S."/>
        </authorList>
    </citation>
    <scope>NUCLEOTIDE SEQUENCE [LARGE SCALE GENOMIC DNA]</scope>
    <source>
        <strain evidence="7 8">WRP15-2</strain>
    </source>
</reference>
<dbReference type="SUPFAM" id="SSF46689">
    <property type="entry name" value="Homeodomain-like"/>
    <property type="match status" value="1"/>
</dbReference>
<evidence type="ECO:0000256" key="4">
    <source>
        <dbReference type="PROSITE-ProRule" id="PRU00335"/>
    </source>
</evidence>
<dbReference type="Pfam" id="PF00440">
    <property type="entry name" value="TetR_N"/>
    <property type="match status" value="1"/>
</dbReference>
<keyword evidence="2 4" id="KW-0238">DNA-binding</keyword>
<dbReference type="EMBL" id="JAQGLA010000001">
    <property type="protein sequence ID" value="MDA3624036.1"/>
    <property type="molecule type" value="Genomic_DNA"/>
</dbReference>
<dbReference type="Gene3D" id="1.10.357.10">
    <property type="entry name" value="Tetracycline Repressor, domain 2"/>
    <property type="match status" value="1"/>
</dbReference>
<evidence type="ECO:0000313" key="7">
    <source>
        <dbReference type="EMBL" id="MDA3624036.1"/>
    </source>
</evidence>
<accession>A0ABT4UQM7</accession>
<proteinExistence type="predicted"/>
<dbReference type="PANTHER" id="PTHR30055:SF234">
    <property type="entry name" value="HTH-TYPE TRANSCRIPTIONAL REGULATOR BETI"/>
    <property type="match status" value="1"/>
</dbReference>
<dbReference type="Proteomes" id="UP001210380">
    <property type="component" value="Unassembled WGS sequence"/>
</dbReference>
<keyword evidence="3" id="KW-0804">Transcription</keyword>
<feature type="region of interest" description="Disordered" evidence="5">
    <location>
        <begin position="184"/>
        <end position="203"/>
    </location>
</feature>
<dbReference type="InterPro" id="IPR036271">
    <property type="entry name" value="Tet_transcr_reg_TetR-rel_C_sf"/>
</dbReference>